<organism evidence="2">
    <name type="scientific">Xenorhabdus bovienii str. feltiae Moldova</name>
    <dbReference type="NCBI Taxonomy" id="1398200"/>
    <lineage>
        <taxon>Bacteria</taxon>
        <taxon>Pseudomonadati</taxon>
        <taxon>Pseudomonadota</taxon>
        <taxon>Gammaproteobacteria</taxon>
        <taxon>Enterobacterales</taxon>
        <taxon>Morganellaceae</taxon>
        <taxon>Xenorhabdus</taxon>
    </lineage>
</organism>
<reference evidence="2" key="1">
    <citation type="submission" date="2013-07" db="EMBL/GenBank/DDBJ databases">
        <title>Sub-species coevolution in mutualistic symbiosis.</title>
        <authorList>
            <person name="Murfin K."/>
            <person name="Klassen J."/>
            <person name="Lee M."/>
            <person name="Forst S."/>
            <person name="Stock P."/>
            <person name="Goodrich-Blair H."/>
        </authorList>
    </citation>
    <scope>NUCLEOTIDE SEQUENCE [LARGE SCALE GENOMIC DNA]</scope>
    <source>
        <strain evidence="2">Feltiae Moldova</strain>
    </source>
</reference>
<evidence type="ECO:0000256" key="1">
    <source>
        <dbReference type="SAM" id="MobiDB-lite"/>
    </source>
</evidence>
<gene>
    <name evidence="2" type="ORF">XBFM1_2510033</name>
</gene>
<dbReference type="EMBL" id="CBSV010000170">
    <property type="protein sequence ID" value="CDH02178.1"/>
    <property type="molecule type" value="Genomic_DNA"/>
</dbReference>
<comment type="caution">
    <text evidence="2">The sequence shown here is derived from an EMBL/GenBank/DDBJ whole genome shotgun (WGS) entry which is preliminary data.</text>
</comment>
<protein>
    <submittedName>
        <fullName evidence="2">Uncharacterized protein</fullName>
    </submittedName>
</protein>
<dbReference type="HOGENOM" id="CLU_198451_0_0_6"/>
<accession>A0A077NUV4</accession>
<evidence type="ECO:0000313" key="2">
    <source>
        <dbReference type="EMBL" id="CDH02178.1"/>
    </source>
</evidence>
<proteinExistence type="predicted"/>
<sequence>MAKIKRLAKWDLKAHLSGNAHFSNSSLISNQAAYLQSAYNLSDDNIGMQNPMSDNRTLHNSIRGVPKRVS</sequence>
<feature type="compositionally biased region" description="Polar residues" evidence="1">
    <location>
        <begin position="50"/>
        <end position="60"/>
    </location>
</feature>
<feature type="region of interest" description="Disordered" evidence="1">
    <location>
        <begin position="50"/>
        <end position="70"/>
    </location>
</feature>
<dbReference type="Proteomes" id="UP000028487">
    <property type="component" value="Unassembled WGS sequence"/>
</dbReference>
<dbReference type="AlphaFoldDB" id="A0A077NUV4"/>
<name>A0A077NUV4_XENBV</name>